<gene>
    <name evidence="1" type="ORF">Hyperionvirus14_30</name>
</gene>
<organism evidence="1">
    <name type="scientific">Hyperionvirus sp</name>
    <dbReference type="NCBI Taxonomy" id="2487770"/>
    <lineage>
        <taxon>Viruses</taxon>
        <taxon>Varidnaviria</taxon>
        <taxon>Bamfordvirae</taxon>
        <taxon>Nucleocytoviricota</taxon>
        <taxon>Megaviricetes</taxon>
        <taxon>Imitervirales</taxon>
        <taxon>Mimiviridae</taxon>
        <taxon>Klosneuvirinae</taxon>
    </lineage>
</organism>
<proteinExistence type="predicted"/>
<sequence length="258" mass="29745">MSTYPSPYSIDDFQDIVSGYMQAEELLVDHDLKGKAKEQMRSLMREYFKAVKTVNEKNRIGLPILPMDLNNPQNVREMVGSFIDSSRLIDFSYFKPYENFVIKVVVESCAEEMLLEIFAKMEGFEPGTLWKQEDVDYLTYFFVKHGSEIDVSKKGLIIDTCFRKANIVEKKNCRKCKGWIGKCIFEDEAGHGSESKHFYVDDYVVLCESMECRKKAGYIYISGEDNWYMEASEETGACLCAPSPEKKLKHKIIVQSNI</sequence>
<protein>
    <submittedName>
        <fullName evidence="1">Uncharacterized protein</fullName>
    </submittedName>
</protein>
<reference evidence="1" key="1">
    <citation type="submission" date="2018-10" db="EMBL/GenBank/DDBJ databases">
        <title>Hidden diversity of soil giant viruses.</title>
        <authorList>
            <person name="Schulz F."/>
            <person name="Alteio L."/>
            <person name="Goudeau D."/>
            <person name="Ryan E.M."/>
            <person name="Malmstrom R.R."/>
            <person name="Blanchard J."/>
            <person name="Woyke T."/>
        </authorList>
    </citation>
    <scope>NUCLEOTIDE SEQUENCE</scope>
    <source>
        <strain evidence="1">HYV1</strain>
    </source>
</reference>
<name>A0A3G5ACF0_9VIRU</name>
<evidence type="ECO:0000313" key="1">
    <source>
        <dbReference type="EMBL" id="AYV83941.1"/>
    </source>
</evidence>
<dbReference type="EMBL" id="MK072396">
    <property type="protein sequence ID" value="AYV83941.1"/>
    <property type="molecule type" value="Genomic_DNA"/>
</dbReference>
<accession>A0A3G5ACF0</accession>